<dbReference type="PRINTS" id="PR00452">
    <property type="entry name" value="SH3DOMAIN"/>
</dbReference>
<dbReference type="PROSITE" id="PS50002">
    <property type="entry name" value="SH3"/>
    <property type="match status" value="1"/>
</dbReference>
<dbReference type="SUPFAM" id="SSF48065">
    <property type="entry name" value="DBL homology domain (DH-domain)"/>
    <property type="match status" value="1"/>
</dbReference>
<accession>A0AAV5U9A1</accession>
<keyword evidence="1 2" id="KW-0728">SH3 domain</keyword>
<evidence type="ECO:0000313" key="7">
    <source>
        <dbReference type="EMBL" id="GMT02969.1"/>
    </source>
</evidence>
<dbReference type="InterPro" id="IPR035899">
    <property type="entry name" value="DBL_dom_sf"/>
</dbReference>
<dbReference type="PANTHER" id="PTHR46026">
    <property type="entry name" value="RHO-TYPE GUANINE NUCLEOTIDE EXCHANGE FACTOR, ISOFORM F"/>
    <property type="match status" value="1"/>
</dbReference>
<dbReference type="Pfam" id="PF00018">
    <property type="entry name" value="SH3_1"/>
    <property type="match status" value="1"/>
</dbReference>
<evidence type="ECO:0000259" key="5">
    <source>
        <dbReference type="PROSITE" id="PS50002"/>
    </source>
</evidence>
<feature type="domain" description="SH3" evidence="5">
    <location>
        <begin position="20"/>
        <end position="79"/>
    </location>
</feature>
<sequence length="577" mass="64731">TDFHQVISPLMERDNTAPDRRSFYARAQHVFCGKNNDELSFGIGDVIAITQQVEGGWWEGTLNGETGWFPSGYVAMIADKENIMRARSIPNVADSPGVNGTIPADGNLTQQQFISQVLDSFLKTEGEYIISLKNIVENYLSPLSTSKVITQHEFDTIEGDISGIYALQGGIFNQISDMKNDDLSHQRIGGVLISSAPQLKQQLTDYCANHPDAVETIKQRRDELDQYFTSRGGDMRTFIQGLSEPFRHVKTYPNVLQELHRNMPESHADRGDIQRCAVVYRDLTELCSWVRRQREVQTDFLSTPRVSQFARGEQPGPILIVGGASVSRGGEEGGEDRTLSLFADYLVIFEMTPDGQEYSLHEMIAVGSLRMRRVAGKNAVMTNQALEEITFEFPSSYDYDRWIDALHKCNIPIEEETNGKASTPIPSSILSSLPPPVAVTMRTRKESIEESLDQMDAELAATQFEFARLRNKNAHNQMGSTPTSSTSSASLRKPKTPLDDSLPFRFNHELEMIMPDGLDEDEREEGRGGGRRNESAFFMRHYPPFRSPNNMVDMGKRGVKMRKDQSSTRDHGDAALL</sequence>
<feature type="region of interest" description="Disordered" evidence="4">
    <location>
        <begin position="472"/>
        <end position="577"/>
    </location>
</feature>
<dbReference type="GO" id="GO:0005737">
    <property type="term" value="C:cytoplasm"/>
    <property type="evidence" value="ECO:0007669"/>
    <property type="project" value="TreeGrafter"/>
</dbReference>
<feature type="compositionally biased region" description="Basic and acidic residues" evidence="4">
    <location>
        <begin position="524"/>
        <end position="534"/>
    </location>
</feature>
<evidence type="ECO:0000313" key="8">
    <source>
        <dbReference type="Proteomes" id="UP001432027"/>
    </source>
</evidence>
<dbReference type="SMART" id="SM00325">
    <property type="entry name" value="RhoGEF"/>
    <property type="match status" value="1"/>
</dbReference>
<dbReference type="PANTHER" id="PTHR46026:SF1">
    <property type="entry name" value="RHO-TYPE GUANINE NUCLEOTIDE EXCHANGE FACTOR, ISOFORM F"/>
    <property type="match status" value="1"/>
</dbReference>
<dbReference type="Pfam" id="PF00621">
    <property type="entry name" value="RhoGEF"/>
    <property type="match status" value="1"/>
</dbReference>
<feature type="domain" description="DH" evidence="6">
    <location>
        <begin position="113"/>
        <end position="290"/>
    </location>
</feature>
<feature type="non-terminal residue" evidence="7">
    <location>
        <position position="577"/>
    </location>
</feature>
<dbReference type="SUPFAM" id="SSF50044">
    <property type="entry name" value="SH3-domain"/>
    <property type="match status" value="1"/>
</dbReference>
<comment type="caution">
    <text evidence="7">The sequence shown here is derived from an EMBL/GenBank/DDBJ whole genome shotgun (WGS) entry which is preliminary data.</text>
</comment>
<dbReference type="Gene3D" id="2.30.29.30">
    <property type="entry name" value="Pleckstrin-homology domain (PH domain)/Phosphotyrosine-binding domain (PTB)"/>
    <property type="match status" value="1"/>
</dbReference>
<organism evidence="7 8">
    <name type="scientific">Pristionchus entomophagus</name>
    <dbReference type="NCBI Taxonomy" id="358040"/>
    <lineage>
        <taxon>Eukaryota</taxon>
        <taxon>Metazoa</taxon>
        <taxon>Ecdysozoa</taxon>
        <taxon>Nematoda</taxon>
        <taxon>Chromadorea</taxon>
        <taxon>Rhabditida</taxon>
        <taxon>Rhabditina</taxon>
        <taxon>Diplogasteromorpha</taxon>
        <taxon>Diplogasteroidea</taxon>
        <taxon>Neodiplogasteridae</taxon>
        <taxon>Pristionchus</taxon>
    </lineage>
</organism>
<dbReference type="SUPFAM" id="SSF50729">
    <property type="entry name" value="PH domain-like"/>
    <property type="match status" value="1"/>
</dbReference>
<evidence type="ECO:0000256" key="3">
    <source>
        <dbReference type="SAM" id="Coils"/>
    </source>
</evidence>
<dbReference type="Gene3D" id="1.20.900.10">
    <property type="entry name" value="Dbl homology (DH) domain"/>
    <property type="match status" value="1"/>
</dbReference>
<evidence type="ECO:0000256" key="1">
    <source>
        <dbReference type="ARBA" id="ARBA00022443"/>
    </source>
</evidence>
<dbReference type="InterPro" id="IPR036028">
    <property type="entry name" value="SH3-like_dom_sf"/>
</dbReference>
<dbReference type="InterPro" id="IPR000219">
    <property type="entry name" value="DH_dom"/>
</dbReference>
<evidence type="ECO:0000259" key="6">
    <source>
        <dbReference type="PROSITE" id="PS50010"/>
    </source>
</evidence>
<feature type="non-terminal residue" evidence="7">
    <location>
        <position position="1"/>
    </location>
</feature>
<keyword evidence="8" id="KW-1185">Reference proteome</keyword>
<proteinExistence type="predicted"/>
<protein>
    <submittedName>
        <fullName evidence="7">Uncharacterized protein</fullName>
    </submittedName>
</protein>
<feature type="coiled-coil region" evidence="3">
    <location>
        <begin position="445"/>
        <end position="472"/>
    </location>
</feature>
<dbReference type="CDD" id="cd00160">
    <property type="entry name" value="RhoGEF"/>
    <property type="match status" value="1"/>
</dbReference>
<keyword evidence="3" id="KW-0175">Coiled coil</keyword>
<dbReference type="AlphaFoldDB" id="A0AAV5U9A1"/>
<dbReference type="Gene3D" id="2.30.30.40">
    <property type="entry name" value="SH3 Domains"/>
    <property type="match status" value="1"/>
</dbReference>
<dbReference type="Proteomes" id="UP001432027">
    <property type="component" value="Unassembled WGS sequence"/>
</dbReference>
<reference evidence="7" key="1">
    <citation type="submission" date="2023-10" db="EMBL/GenBank/DDBJ databases">
        <title>Genome assembly of Pristionchus species.</title>
        <authorList>
            <person name="Yoshida K."/>
            <person name="Sommer R.J."/>
        </authorList>
    </citation>
    <scope>NUCLEOTIDE SEQUENCE</scope>
    <source>
        <strain evidence="7">RS0144</strain>
    </source>
</reference>
<feature type="compositionally biased region" description="Basic and acidic residues" evidence="4">
    <location>
        <begin position="561"/>
        <end position="577"/>
    </location>
</feature>
<gene>
    <name evidence="7" type="ORF">PENTCL1PPCAC_25143</name>
</gene>
<dbReference type="PROSITE" id="PS50010">
    <property type="entry name" value="DH_2"/>
    <property type="match status" value="1"/>
</dbReference>
<dbReference type="EMBL" id="BTSX01000006">
    <property type="protein sequence ID" value="GMT02969.1"/>
    <property type="molecule type" value="Genomic_DNA"/>
</dbReference>
<evidence type="ECO:0000256" key="4">
    <source>
        <dbReference type="SAM" id="MobiDB-lite"/>
    </source>
</evidence>
<dbReference type="InterPro" id="IPR001452">
    <property type="entry name" value="SH3_domain"/>
</dbReference>
<dbReference type="SMART" id="SM00326">
    <property type="entry name" value="SH3"/>
    <property type="match status" value="1"/>
</dbReference>
<feature type="compositionally biased region" description="Low complexity" evidence="4">
    <location>
        <begin position="480"/>
        <end position="490"/>
    </location>
</feature>
<dbReference type="GO" id="GO:0005085">
    <property type="term" value="F:guanyl-nucleotide exchange factor activity"/>
    <property type="evidence" value="ECO:0007669"/>
    <property type="project" value="InterPro"/>
</dbReference>
<name>A0AAV5U9A1_9BILA</name>
<dbReference type="InterPro" id="IPR011993">
    <property type="entry name" value="PH-like_dom_sf"/>
</dbReference>
<evidence type="ECO:0000256" key="2">
    <source>
        <dbReference type="PROSITE-ProRule" id="PRU00192"/>
    </source>
</evidence>